<dbReference type="EMBL" id="JAMXQS010000008">
    <property type="protein sequence ID" value="MCO6051506.1"/>
    <property type="molecule type" value="Genomic_DNA"/>
</dbReference>
<evidence type="ECO:0000313" key="1">
    <source>
        <dbReference type="EMBL" id="MCO6051506.1"/>
    </source>
</evidence>
<dbReference type="RefSeq" id="WP_252821136.1">
    <property type="nucleotide sequence ID" value="NZ_JAMXQS010000008.1"/>
</dbReference>
<keyword evidence="2" id="KW-1185">Reference proteome</keyword>
<organism evidence="1 2">
    <name type="scientific">Mesorhizobium liriopis</name>
    <dbReference type="NCBI Taxonomy" id="2953882"/>
    <lineage>
        <taxon>Bacteria</taxon>
        <taxon>Pseudomonadati</taxon>
        <taxon>Pseudomonadota</taxon>
        <taxon>Alphaproteobacteria</taxon>
        <taxon>Hyphomicrobiales</taxon>
        <taxon>Phyllobacteriaceae</taxon>
        <taxon>Mesorhizobium</taxon>
    </lineage>
</organism>
<name>A0ABT1C9K3_9HYPH</name>
<reference evidence="1 2" key="1">
    <citation type="submission" date="2022-06" db="EMBL/GenBank/DDBJ databases">
        <title>Mesorhizobium sp. strain RP14 Genome sequencing and assembly.</title>
        <authorList>
            <person name="Kim I."/>
        </authorList>
    </citation>
    <scope>NUCLEOTIDE SEQUENCE [LARGE SCALE GENOMIC DNA]</scope>
    <source>
        <strain evidence="2">RP14(2022)</strain>
    </source>
</reference>
<gene>
    <name evidence="1" type="ORF">NGM99_17110</name>
</gene>
<comment type="caution">
    <text evidence="1">The sequence shown here is derived from an EMBL/GenBank/DDBJ whole genome shotgun (WGS) entry which is preliminary data.</text>
</comment>
<protein>
    <submittedName>
        <fullName evidence="1">Uncharacterized protein</fullName>
    </submittedName>
</protein>
<sequence length="98" mass="11057">MSKTFDPMLASLAEVKEQIEKLERCIAIYHEGEEDTGAGAYDYHRTLYWRAMGIGRVIGFMQKLLQAQEVAARQVFRAQMIARGKAGHPLTSSPVKEE</sequence>
<proteinExistence type="predicted"/>
<accession>A0ABT1C9K3</accession>
<evidence type="ECO:0000313" key="2">
    <source>
        <dbReference type="Proteomes" id="UP001205906"/>
    </source>
</evidence>
<dbReference type="Proteomes" id="UP001205906">
    <property type="component" value="Unassembled WGS sequence"/>
</dbReference>